<feature type="transmembrane region" description="Helical" evidence="1">
    <location>
        <begin position="366"/>
        <end position="388"/>
    </location>
</feature>
<keyword evidence="1" id="KW-0812">Transmembrane</keyword>
<feature type="transmembrane region" description="Helical" evidence="1">
    <location>
        <begin position="218"/>
        <end position="236"/>
    </location>
</feature>
<feature type="transmembrane region" description="Helical" evidence="1">
    <location>
        <begin position="94"/>
        <end position="113"/>
    </location>
</feature>
<feature type="transmembrane region" description="Helical" evidence="1">
    <location>
        <begin position="67"/>
        <end position="88"/>
    </location>
</feature>
<evidence type="ECO:0000256" key="1">
    <source>
        <dbReference type="SAM" id="Phobius"/>
    </source>
</evidence>
<evidence type="ECO:0000313" key="3">
    <source>
        <dbReference type="Proteomes" id="UP001198983"/>
    </source>
</evidence>
<gene>
    <name evidence="2" type="ORF">JW646_03325</name>
</gene>
<feature type="transmembrane region" description="Helical" evidence="1">
    <location>
        <begin position="303"/>
        <end position="321"/>
    </location>
</feature>
<name>A0AAX2ZGT0_9FIRM</name>
<dbReference type="AlphaFoldDB" id="A0AAX2ZGT0"/>
<evidence type="ECO:0000313" key="2">
    <source>
        <dbReference type="EMBL" id="UEL48498.1"/>
    </source>
</evidence>
<feature type="transmembrane region" description="Helical" evidence="1">
    <location>
        <begin position="413"/>
        <end position="434"/>
    </location>
</feature>
<feature type="transmembrane region" description="Helical" evidence="1">
    <location>
        <begin position="273"/>
        <end position="291"/>
    </location>
</feature>
<feature type="transmembrane region" description="Helical" evidence="1">
    <location>
        <begin position="35"/>
        <end position="55"/>
    </location>
</feature>
<dbReference type="KEGG" id="tem:JW646_03325"/>
<feature type="transmembrane region" description="Helical" evidence="1">
    <location>
        <begin position="327"/>
        <end position="345"/>
    </location>
</feature>
<accession>A0AAX2ZGT0</accession>
<feature type="transmembrane region" description="Helical" evidence="1">
    <location>
        <begin position="151"/>
        <end position="169"/>
    </location>
</feature>
<keyword evidence="1" id="KW-0472">Membrane</keyword>
<dbReference type="RefSeq" id="WP_228416604.1">
    <property type="nucleotide sequence ID" value="NZ_CP081135.1"/>
</dbReference>
<feature type="transmembrane region" description="Helical" evidence="1">
    <location>
        <begin position="248"/>
        <end position="267"/>
    </location>
</feature>
<feature type="transmembrane region" description="Helical" evidence="1">
    <location>
        <begin position="12"/>
        <end position="29"/>
    </location>
</feature>
<sequence length="444" mass="50415">MKNLSVALGEALAEGAVIIPNVIFAGLIYQHNGNYQFLLPFVLLYSFEKAGVFAIQGFGTVKNPYKILECCLLTAITGIILCIFGTYYHYLWEIGAILVGIGLSNYTALFRTIRDILKNAGSWNYENALIKGYFILAVIMGFSIFLRHISINIIFIVFLVILLNILIFIHKLDSNSEMRFQPLFEKQNCAWLNFLPALGMLIFTFFTRTLKQTSDIRYILYVGFGFCILILIGAFLKKLSFNLHSIQTLWFGAVRNFLIIYSLIYFIAVDKSYMVGFSYAMIAIGIMLSITIKRKIKLLSLKINPEIICICASMISLILLFSSYTYLLGIMFCCAFVATGNSLVLQKFIEDNTFPMLERRIIRSKFYGLGAIIQQAILLSILIVVSWIKNQNGSIALRAYALSNGTIALQSTFLYVKIICILFIILSGVYLMYYTRKKLGYFKK</sequence>
<organism evidence="2 3">
    <name type="scientific">Terrisporobacter hibernicus</name>
    <dbReference type="NCBI Taxonomy" id="2813371"/>
    <lineage>
        <taxon>Bacteria</taxon>
        <taxon>Bacillati</taxon>
        <taxon>Bacillota</taxon>
        <taxon>Clostridia</taxon>
        <taxon>Peptostreptococcales</taxon>
        <taxon>Peptostreptococcaceae</taxon>
        <taxon>Terrisporobacter</taxon>
    </lineage>
</organism>
<keyword evidence="3" id="KW-1185">Reference proteome</keyword>
<protein>
    <submittedName>
        <fullName evidence="2">Uncharacterized protein</fullName>
    </submittedName>
</protein>
<keyword evidence="1" id="KW-1133">Transmembrane helix</keyword>
<reference evidence="2 3" key="1">
    <citation type="journal article" date="2023" name="Int. J. Syst. Evol. Microbiol.">
        <title>Terrisporobacter hibernicus sp. nov., isolated from bovine faeces in Northern Ireland.</title>
        <authorList>
            <person name="Mitchell M."/>
            <person name="Nguyen S.V."/>
            <person name="Connor M."/>
            <person name="Fairley D.J."/>
            <person name="Donoghue O."/>
            <person name="Marshall H."/>
            <person name="Koolman L."/>
            <person name="McMullan G."/>
            <person name="Schaffer K.E."/>
            <person name="McGrath J.W."/>
            <person name="Fanning S."/>
        </authorList>
    </citation>
    <scope>NUCLEOTIDE SEQUENCE [LARGE SCALE GENOMIC DNA]</scope>
    <source>
        <strain evidence="2 3">MCA3</strain>
    </source>
</reference>
<dbReference type="EMBL" id="CP081135">
    <property type="protein sequence ID" value="UEL48498.1"/>
    <property type="molecule type" value="Genomic_DNA"/>
</dbReference>
<feature type="transmembrane region" description="Helical" evidence="1">
    <location>
        <begin position="189"/>
        <end position="206"/>
    </location>
</feature>
<proteinExistence type="predicted"/>
<feature type="transmembrane region" description="Helical" evidence="1">
    <location>
        <begin position="125"/>
        <end position="145"/>
    </location>
</feature>
<dbReference type="Proteomes" id="UP001198983">
    <property type="component" value="Chromosome"/>
</dbReference>